<name>A0A4S4FQI2_9MICO</name>
<reference evidence="10 11" key="1">
    <citation type="submission" date="2019-04" db="EMBL/GenBank/DDBJ databases">
        <authorList>
            <person name="Jiang L."/>
        </authorList>
    </citation>
    <scope>NUCLEOTIDE SEQUENCE [LARGE SCALE GENOMIC DNA]</scope>
    <source>
        <strain evidence="10 11">YIM 131853</strain>
    </source>
</reference>
<feature type="transmembrane region" description="Helical" evidence="7">
    <location>
        <begin position="147"/>
        <end position="169"/>
    </location>
</feature>
<feature type="transmembrane region" description="Helical" evidence="7">
    <location>
        <begin position="20"/>
        <end position="39"/>
    </location>
</feature>
<keyword evidence="4 7" id="KW-0812">Transmembrane</keyword>
<evidence type="ECO:0000256" key="2">
    <source>
        <dbReference type="ARBA" id="ARBA00010792"/>
    </source>
</evidence>
<gene>
    <name evidence="10" type="ORF">E6C64_07475</name>
    <name evidence="9" type="ORF">E6C64_08330</name>
</gene>
<evidence type="ECO:0000256" key="5">
    <source>
        <dbReference type="ARBA" id="ARBA00022989"/>
    </source>
</evidence>
<protein>
    <submittedName>
        <fullName evidence="10">DedA family protein</fullName>
    </submittedName>
</protein>
<dbReference type="InterPro" id="IPR032816">
    <property type="entry name" value="VTT_dom"/>
</dbReference>
<dbReference type="GO" id="GO:0005886">
    <property type="term" value="C:plasma membrane"/>
    <property type="evidence" value="ECO:0007669"/>
    <property type="project" value="UniProtKB-SubCell"/>
</dbReference>
<evidence type="ECO:0000256" key="1">
    <source>
        <dbReference type="ARBA" id="ARBA00004651"/>
    </source>
</evidence>
<accession>A0A4S4FQI2</accession>
<proteinExistence type="inferred from homology"/>
<dbReference type="AlphaFoldDB" id="A0A4S4FQI2"/>
<dbReference type="InterPro" id="IPR032818">
    <property type="entry name" value="DedA-like"/>
</dbReference>
<evidence type="ECO:0000256" key="3">
    <source>
        <dbReference type="ARBA" id="ARBA00022475"/>
    </source>
</evidence>
<evidence type="ECO:0000256" key="6">
    <source>
        <dbReference type="ARBA" id="ARBA00023136"/>
    </source>
</evidence>
<dbReference type="Pfam" id="PF09335">
    <property type="entry name" value="VTT_dom"/>
    <property type="match status" value="1"/>
</dbReference>
<evidence type="ECO:0000313" key="10">
    <source>
        <dbReference type="EMBL" id="THG31875.1"/>
    </source>
</evidence>
<keyword evidence="11" id="KW-1185">Reference proteome</keyword>
<comment type="similarity">
    <text evidence="2 7">Belongs to the DedA family.</text>
</comment>
<keyword evidence="6 7" id="KW-0472">Membrane</keyword>
<feature type="transmembrane region" description="Helical" evidence="7">
    <location>
        <begin position="45"/>
        <end position="75"/>
    </location>
</feature>
<dbReference type="PANTHER" id="PTHR30353">
    <property type="entry name" value="INNER MEMBRANE PROTEIN DEDA-RELATED"/>
    <property type="match status" value="1"/>
</dbReference>
<evidence type="ECO:0000259" key="8">
    <source>
        <dbReference type="Pfam" id="PF09335"/>
    </source>
</evidence>
<comment type="caution">
    <text evidence="10">The sequence shown here is derived from an EMBL/GenBank/DDBJ whole genome shotgun (WGS) entry which is preliminary data.</text>
</comment>
<dbReference type="Proteomes" id="UP000309133">
    <property type="component" value="Unassembled WGS sequence"/>
</dbReference>
<dbReference type="EMBL" id="SSSM01000003">
    <property type="protein sequence ID" value="THG31875.1"/>
    <property type="molecule type" value="Genomic_DNA"/>
</dbReference>
<dbReference type="PANTHER" id="PTHR30353:SF0">
    <property type="entry name" value="TRANSMEMBRANE PROTEIN"/>
    <property type="match status" value="1"/>
</dbReference>
<evidence type="ECO:0000256" key="7">
    <source>
        <dbReference type="RuleBase" id="RU367016"/>
    </source>
</evidence>
<dbReference type="EMBL" id="SSSM01000004">
    <property type="protein sequence ID" value="THG30638.1"/>
    <property type="molecule type" value="Genomic_DNA"/>
</dbReference>
<evidence type="ECO:0000256" key="4">
    <source>
        <dbReference type="ARBA" id="ARBA00022692"/>
    </source>
</evidence>
<dbReference type="OrthoDB" id="9813426at2"/>
<feature type="domain" description="VTT" evidence="8">
    <location>
        <begin position="39"/>
        <end position="166"/>
    </location>
</feature>
<evidence type="ECO:0000313" key="11">
    <source>
        <dbReference type="Proteomes" id="UP000309133"/>
    </source>
</evidence>
<dbReference type="RefSeq" id="WP_136426995.1">
    <property type="nucleotide sequence ID" value="NZ_SSSM01000003.1"/>
</dbReference>
<organism evidence="10 11">
    <name type="scientific">Naasia lichenicola</name>
    <dbReference type="NCBI Taxonomy" id="2565933"/>
    <lineage>
        <taxon>Bacteria</taxon>
        <taxon>Bacillati</taxon>
        <taxon>Actinomycetota</taxon>
        <taxon>Actinomycetes</taxon>
        <taxon>Micrococcales</taxon>
        <taxon>Microbacteriaceae</taxon>
        <taxon>Naasia</taxon>
    </lineage>
</organism>
<comment type="subcellular location">
    <subcellularLocation>
        <location evidence="1 7">Cell membrane</location>
        <topology evidence="1 7">Multi-pass membrane protein</topology>
    </subcellularLocation>
</comment>
<feature type="transmembrane region" description="Helical" evidence="7">
    <location>
        <begin position="181"/>
        <end position="202"/>
    </location>
</feature>
<evidence type="ECO:0000313" key="9">
    <source>
        <dbReference type="EMBL" id="THG30638.1"/>
    </source>
</evidence>
<sequence length="211" mass="22510">MIRGILDPQSIIESSGPWGLLVVCAIIFVETGLLIGFVLPGDTLLFFTGVLTFSGVLDVPLPVVIGAVIVSAVLGDQLGYLIGHRAGPAVFERKQAGLISKASLERTNAFFAKYGARTVTIARFVPVVRTIAPVAAGAARMHYRRFLIYNIVGGAAWTLLIIVAGYFLGQIPGVADFVSSYIDIILIGIVVLSVGSLAINLLRQRRKRSTS</sequence>
<keyword evidence="3 7" id="KW-1003">Cell membrane</keyword>
<keyword evidence="5 7" id="KW-1133">Transmembrane helix</keyword>